<feature type="domain" description="DUF8212" evidence="3">
    <location>
        <begin position="246"/>
        <end position="280"/>
    </location>
</feature>
<feature type="domain" description="Heterokaryon incompatibility" evidence="2">
    <location>
        <begin position="22"/>
        <end position="157"/>
    </location>
</feature>
<evidence type="ECO:0000259" key="3">
    <source>
        <dbReference type="Pfam" id="PF26640"/>
    </source>
</evidence>
<accession>A0AA38RXX0</accession>
<dbReference type="Proteomes" id="UP001174691">
    <property type="component" value="Unassembled WGS sequence"/>
</dbReference>
<protein>
    <submittedName>
        <fullName evidence="4">HET-domain-containing protein</fullName>
    </submittedName>
</protein>
<dbReference type="InterPro" id="IPR058525">
    <property type="entry name" value="DUF8212"/>
</dbReference>
<evidence type="ECO:0000313" key="4">
    <source>
        <dbReference type="EMBL" id="KAJ9160753.1"/>
    </source>
</evidence>
<gene>
    <name evidence="4" type="ORF">NKR19_g2916</name>
</gene>
<reference evidence="4" key="1">
    <citation type="submission" date="2022-07" db="EMBL/GenBank/DDBJ databases">
        <title>Fungi with potential for degradation of polypropylene.</title>
        <authorList>
            <person name="Gostincar C."/>
        </authorList>
    </citation>
    <scope>NUCLEOTIDE SEQUENCE</scope>
    <source>
        <strain evidence="4">EXF-13287</strain>
    </source>
</reference>
<dbReference type="PANTHER" id="PTHR10622:SF10">
    <property type="entry name" value="HET DOMAIN-CONTAINING PROTEIN"/>
    <property type="match status" value="1"/>
</dbReference>
<feature type="region of interest" description="Disordered" evidence="1">
    <location>
        <begin position="478"/>
        <end position="510"/>
    </location>
</feature>
<dbReference type="EMBL" id="JANBVN010000031">
    <property type="protein sequence ID" value="KAJ9160753.1"/>
    <property type="molecule type" value="Genomic_DNA"/>
</dbReference>
<evidence type="ECO:0000256" key="1">
    <source>
        <dbReference type="SAM" id="MobiDB-lite"/>
    </source>
</evidence>
<sequence length="605" mass="68468">MRLLNVRTRQLEEYHGNDIPKYSILSHRWGDEEVTFNDINGENGPPEVFEGKGGYRKIDYACRQALTDGYDYTWVDTCCINKDSSAELTESINSMFAWYQDAETCYAYLSDVPDDSERPFLEELAHRSSRTFEHDRQIGKTAYAKSGWWGRSWTLQELLAPPDVVFFAENWTFLGTRGDLASVIHTITHIDTAVLLGMNEPKHCCVARRMSWAARRSATRVEDIAYAMLGLFSINMPLLYGEGEGAFKRLQQEIIRSSDDQSVFAWNYGAKSPPLLAPSPRHFSLCYDVVRWKSPGSGNPYTLTNSGLSITLPIYRNADNGRMYAALGCRRETNFTDCLALEVRKPSDSDDKDNNHIIGVNGRRLDSVPAEKLPAAKEVLFAWDPFSRLQRAYPSRQCLYRLENHFDSVDLVFNATCCSPPEWWNTRMTHLRVNDYINQECFAGYRNIEGFEFAVSVFARDKAFYRASVTSPIPDRSLPKVAELEAPEQPEDQRPDTLASRGRQASTEWNSAEEGCRFTMSIGGTYSVAGSLEKTVMMGEEVYVVNIKIHVAGTQIEECPHCIGNEGQRSHEHIATSRTISGNTSRTLTGNGGRIQRRLVPRTSF</sequence>
<evidence type="ECO:0000313" key="5">
    <source>
        <dbReference type="Proteomes" id="UP001174691"/>
    </source>
</evidence>
<dbReference type="Pfam" id="PF06985">
    <property type="entry name" value="HET"/>
    <property type="match status" value="1"/>
</dbReference>
<comment type="caution">
    <text evidence="4">The sequence shown here is derived from an EMBL/GenBank/DDBJ whole genome shotgun (WGS) entry which is preliminary data.</text>
</comment>
<dbReference type="PANTHER" id="PTHR10622">
    <property type="entry name" value="HET DOMAIN-CONTAINING PROTEIN"/>
    <property type="match status" value="1"/>
</dbReference>
<evidence type="ECO:0000259" key="2">
    <source>
        <dbReference type="Pfam" id="PF06985"/>
    </source>
</evidence>
<name>A0AA38RXX0_9PEZI</name>
<dbReference type="AlphaFoldDB" id="A0AA38RXX0"/>
<keyword evidence="5" id="KW-1185">Reference proteome</keyword>
<organism evidence="4 5">
    <name type="scientific">Coniochaeta hoffmannii</name>
    <dbReference type="NCBI Taxonomy" id="91930"/>
    <lineage>
        <taxon>Eukaryota</taxon>
        <taxon>Fungi</taxon>
        <taxon>Dikarya</taxon>
        <taxon>Ascomycota</taxon>
        <taxon>Pezizomycotina</taxon>
        <taxon>Sordariomycetes</taxon>
        <taxon>Sordariomycetidae</taxon>
        <taxon>Coniochaetales</taxon>
        <taxon>Coniochaetaceae</taxon>
        <taxon>Coniochaeta</taxon>
    </lineage>
</organism>
<dbReference type="InterPro" id="IPR010730">
    <property type="entry name" value="HET"/>
</dbReference>
<proteinExistence type="predicted"/>
<dbReference type="Pfam" id="PF26640">
    <property type="entry name" value="DUF8212"/>
    <property type="match status" value="1"/>
</dbReference>